<dbReference type="EMBL" id="DUZY01000002">
    <property type="protein sequence ID" value="DAD26834.1"/>
    <property type="molecule type" value="Genomic_DNA"/>
</dbReference>
<evidence type="ECO:0000256" key="1">
    <source>
        <dbReference type="SAM" id="MobiDB-lite"/>
    </source>
</evidence>
<gene>
    <name evidence="2" type="ORF">HUJ06_028302</name>
</gene>
<keyword evidence="3" id="KW-1185">Reference proteome</keyword>
<feature type="region of interest" description="Disordered" evidence="1">
    <location>
        <begin position="1"/>
        <end position="21"/>
    </location>
</feature>
<protein>
    <submittedName>
        <fullName evidence="2">Uncharacterized protein</fullName>
    </submittedName>
</protein>
<organism evidence="2 3">
    <name type="scientific">Nelumbo nucifera</name>
    <name type="common">Sacred lotus</name>
    <dbReference type="NCBI Taxonomy" id="4432"/>
    <lineage>
        <taxon>Eukaryota</taxon>
        <taxon>Viridiplantae</taxon>
        <taxon>Streptophyta</taxon>
        <taxon>Embryophyta</taxon>
        <taxon>Tracheophyta</taxon>
        <taxon>Spermatophyta</taxon>
        <taxon>Magnoliopsida</taxon>
        <taxon>Proteales</taxon>
        <taxon>Nelumbonaceae</taxon>
        <taxon>Nelumbo</taxon>
    </lineage>
</organism>
<sequence length="21" mass="2653">MNVEDERWKDFESLQRTNELL</sequence>
<dbReference type="Proteomes" id="UP000607653">
    <property type="component" value="Unassembled WGS sequence"/>
</dbReference>
<evidence type="ECO:0000313" key="3">
    <source>
        <dbReference type="Proteomes" id="UP000607653"/>
    </source>
</evidence>
<name>A0A822XYX5_NELNU</name>
<accession>A0A822XYX5</accession>
<evidence type="ECO:0000313" key="2">
    <source>
        <dbReference type="EMBL" id="DAD26834.1"/>
    </source>
</evidence>
<comment type="caution">
    <text evidence="2">The sequence shown here is derived from an EMBL/GenBank/DDBJ whole genome shotgun (WGS) entry which is preliminary data.</text>
</comment>
<feature type="compositionally biased region" description="Basic and acidic residues" evidence="1">
    <location>
        <begin position="1"/>
        <end position="13"/>
    </location>
</feature>
<dbReference type="AlphaFoldDB" id="A0A822XYX5"/>
<proteinExistence type="predicted"/>
<reference evidence="2 3" key="1">
    <citation type="journal article" date="2020" name="Mol. Biol. Evol.">
        <title>Distinct Expression and Methylation Patterns for Genes with Different Fates following a Single Whole-Genome Duplication in Flowering Plants.</title>
        <authorList>
            <person name="Shi T."/>
            <person name="Rahmani R.S."/>
            <person name="Gugger P.F."/>
            <person name="Wang M."/>
            <person name="Li H."/>
            <person name="Zhang Y."/>
            <person name="Li Z."/>
            <person name="Wang Q."/>
            <person name="Van de Peer Y."/>
            <person name="Marchal K."/>
            <person name="Chen J."/>
        </authorList>
    </citation>
    <scope>NUCLEOTIDE SEQUENCE [LARGE SCALE GENOMIC DNA]</scope>
    <source>
        <tissue evidence="2">Leaf</tissue>
    </source>
</reference>